<accession>A0ABN0Z8A3</accession>
<sequence>MRTYGKLTLIGIIGAAVLAVFLQAIHSLTGSNAYILLYNIDYIPLLKAWDQRPVVGVIFHIIFCIASVILLYAMLKMVHLQRSLTAYVLIYTMGSAMLYPLTGLSNHPPELGDLTSWLYWTLGHFIYSIIVGLLVIRQKERGAQQDAQSSQRIIRMQR</sequence>
<reference evidence="2 3" key="1">
    <citation type="journal article" date="2019" name="Int. J. Syst. Evol. Microbiol.">
        <title>The Global Catalogue of Microorganisms (GCM) 10K type strain sequencing project: providing services to taxonomists for standard genome sequencing and annotation.</title>
        <authorList>
            <consortium name="The Broad Institute Genomics Platform"/>
            <consortium name="The Broad Institute Genome Sequencing Center for Infectious Disease"/>
            <person name="Wu L."/>
            <person name="Ma J."/>
        </authorList>
    </citation>
    <scope>NUCLEOTIDE SEQUENCE [LARGE SCALE GENOMIC DNA]</scope>
    <source>
        <strain evidence="2 3">JCM 12149</strain>
    </source>
</reference>
<evidence type="ECO:0000313" key="2">
    <source>
        <dbReference type="EMBL" id="GAA0436622.1"/>
    </source>
</evidence>
<protein>
    <submittedName>
        <fullName evidence="2">Uncharacterized protein</fullName>
    </submittedName>
</protein>
<keyword evidence="1" id="KW-0472">Membrane</keyword>
<keyword evidence="1" id="KW-0812">Transmembrane</keyword>
<organism evidence="2 3">
    <name type="scientific">Lentibacillus halophilus</name>
    <dbReference type="NCBI Taxonomy" id="295065"/>
    <lineage>
        <taxon>Bacteria</taxon>
        <taxon>Bacillati</taxon>
        <taxon>Bacillota</taxon>
        <taxon>Bacilli</taxon>
        <taxon>Bacillales</taxon>
        <taxon>Bacillaceae</taxon>
        <taxon>Lentibacillus</taxon>
    </lineage>
</organism>
<evidence type="ECO:0000256" key="1">
    <source>
        <dbReference type="SAM" id="Phobius"/>
    </source>
</evidence>
<evidence type="ECO:0000313" key="3">
    <source>
        <dbReference type="Proteomes" id="UP001501459"/>
    </source>
</evidence>
<feature type="transmembrane region" description="Helical" evidence="1">
    <location>
        <begin position="87"/>
        <end position="105"/>
    </location>
</feature>
<dbReference type="EMBL" id="BAAADM010000030">
    <property type="protein sequence ID" value="GAA0436622.1"/>
    <property type="molecule type" value="Genomic_DNA"/>
</dbReference>
<name>A0ABN0Z8A3_9BACI</name>
<feature type="transmembrane region" description="Helical" evidence="1">
    <location>
        <begin position="54"/>
        <end position="75"/>
    </location>
</feature>
<feature type="transmembrane region" description="Helical" evidence="1">
    <location>
        <begin position="117"/>
        <end position="136"/>
    </location>
</feature>
<keyword evidence="1" id="KW-1133">Transmembrane helix</keyword>
<proteinExistence type="predicted"/>
<comment type="caution">
    <text evidence="2">The sequence shown here is derived from an EMBL/GenBank/DDBJ whole genome shotgun (WGS) entry which is preliminary data.</text>
</comment>
<keyword evidence="3" id="KW-1185">Reference proteome</keyword>
<dbReference type="RefSeq" id="WP_343751759.1">
    <property type="nucleotide sequence ID" value="NZ_BAAADM010000030.1"/>
</dbReference>
<dbReference type="Proteomes" id="UP001501459">
    <property type="component" value="Unassembled WGS sequence"/>
</dbReference>
<gene>
    <name evidence="2" type="ORF">GCM10008983_11680</name>
</gene>